<proteinExistence type="predicted"/>
<keyword evidence="2" id="KW-1185">Reference proteome</keyword>
<dbReference type="Proteomes" id="UP001732700">
    <property type="component" value="Chromosome 4A"/>
</dbReference>
<name>A0ACD5W900_AVESA</name>
<sequence length="383" mass="43683">MLRRLVCNRNPAVDLPDDLIVEILSRLPAKSICRFKCVSRHWLHGLIISHPYLRAKLAQMLTGFFRHNNADSDYDSDNNIVPDYLSMGEYHQACSPSFSVLLLPRGLYRSVLPKHCSNGLVLCLCSKVSPSYEFDYVVCNPATQQYVTLPSYGHRDPWRMPLYLASDPASACGHFHLFALLGNHHRRYDIDAVDIYSSKTGAWSHKEVGWTQKGMAHQHSVFLDDMIHFVTINNMIVAVDTKGSSWKTIPSPAAMDSDRTIYTSLTSFIGVSQGRLQYVNNRPGEYYTLSLWVRDDDKWINRYNISTTQIFGANSFRNINQYLLVAIHPECNTIFFTVRGNNKFMSYDMDHGEARVLGVLVSPHDGFSRKPYLPYAPSWRSIA</sequence>
<evidence type="ECO:0000313" key="2">
    <source>
        <dbReference type="Proteomes" id="UP001732700"/>
    </source>
</evidence>
<protein>
    <submittedName>
        <fullName evidence="1">Uncharacterized protein</fullName>
    </submittedName>
</protein>
<reference evidence="1" key="2">
    <citation type="submission" date="2025-09" db="UniProtKB">
        <authorList>
            <consortium name="EnsemblPlants"/>
        </authorList>
    </citation>
    <scope>IDENTIFICATION</scope>
</reference>
<reference evidence="1" key="1">
    <citation type="submission" date="2021-05" db="EMBL/GenBank/DDBJ databases">
        <authorList>
            <person name="Scholz U."/>
            <person name="Mascher M."/>
            <person name="Fiebig A."/>
        </authorList>
    </citation>
    <scope>NUCLEOTIDE SEQUENCE [LARGE SCALE GENOMIC DNA]</scope>
</reference>
<dbReference type="EnsemblPlants" id="AVESA.00010b.r2.4AG0574850.1">
    <property type="protein sequence ID" value="AVESA.00010b.r2.4AG0574850.1.CDS"/>
    <property type="gene ID" value="AVESA.00010b.r2.4AG0574850"/>
</dbReference>
<organism evidence="1 2">
    <name type="scientific">Avena sativa</name>
    <name type="common">Oat</name>
    <dbReference type="NCBI Taxonomy" id="4498"/>
    <lineage>
        <taxon>Eukaryota</taxon>
        <taxon>Viridiplantae</taxon>
        <taxon>Streptophyta</taxon>
        <taxon>Embryophyta</taxon>
        <taxon>Tracheophyta</taxon>
        <taxon>Spermatophyta</taxon>
        <taxon>Magnoliopsida</taxon>
        <taxon>Liliopsida</taxon>
        <taxon>Poales</taxon>
        <taxon>Poaceae</taxon>
        <taxon>BOP clade</taxon>
        <taxon>Pooideae</taxon>
        <taxon>Poodae</taxon>
        <taxon>Poeae</taxon>
        <taxon>Poeae Chloroplast Group 1 (Aveneae type)</taxon>
        <taxon>Aveninae</taxon>
        <taxon>Avena</taxon>
    </lineage>
</organism>
<accession>A0ACD5W900</accession>
<evidence type="ECO:0000313" key="1">
    <source>
        <dbReference type="EnsemblPlants" id="AVESA.00010b.r2.4AG0574850.1.CDS"/>
    </source>
</evidence>